<dbReference type="Pfam" id="PF01957">
    <property type="entry name" value="NfeD"/>
    <property type="match status" value="1"/>
</dbReference>
<proteinExistence type="predicted"/>
<evidence type="ECO:0000256" key="1">
    <source>
        <dbReference type="ARBA" id="ARBA00004141"/>
    </source>
</evidence>
<dbReference type="PANTHER" id="PTHR33507:SF4">
    <property type="entry name" value="NODULATION COMPETITIVENESS PROTEIN NFED"/>
    <property type="match status" value="1"/>
</dbReference>
<dbReference type="GO" id="GO:0016020">
    <property type="term" value="C:membrane"/>
    <property type="evidence" value="ECO:0007669"/>
    <property type="project" value="UniProtKB-SubCell"/>
</dbReference>
<feature type="transmembrane region" description="Helical" evidence="5">
    <location>
        <begin position="256"/>
        <end position="278"/>
    </location>
</feature>
<dbReference type="EMBL" id="CAEZYG010000033">
    <property type="protein sequence ID" value="CAB4707259.1"/>
    <property type="molecule type" value="Genomic_DNA"/>
</dbReference>
<keyword evidence="3 5" id="KW-1133">Transmembrane helix</keyword>
<reference evidence="8" key="1">
    <citation type="submission" date="2020-05" db="EMBL/GenBank/DDBJ databases">
        <authorList>
            <person name="Chiriac C."/>
            <person name="Salcher M."/>
            <person name="Ghai R."/>
            <person name="Kavagutti S V."/>
        </authorList>
    </citation>
    <scope>NUCLEOTIDE SEQUENCE</scope>
</reference>
<accession>A0A6J6Q872</accession>
<dbReference type="AlphaFoldDB" id="A0A6J6Q872"/>
<protein>
    <submittedName>
        <fullName evidence="8">Unannotated protein</fullName>
    </submittedName>
</protein>
<feature type="transmembrane region" description="Helical" evidence="5">
    <location>
        <begin position="311"/>
        <end position="329"/>
    </location>
</feature>
<evidence type="ECO:0000256" key="4">
    <source>
        <dbReference type="ARBA" id="ARBA00023136"/>
    </source>
</evidence>
<feature type="domain" description="NfeD integral membrane" evidence="7">
    <location>
        <begin position="265"/>
        <end position="380"/>
    </location>
</feature>
<dbReference type="InterPro" id="IPR029045">
    <property type="entry name" value="ClpP/crotonase-like_dom_sf"/>
</dbReference>
<comment type="subcellular location">
    <subcellularLocation>
        <location evidence="1">Membrane</location>
        <topology evidence="1">Multi-pass membrane protein</topology>
    </subcellularLocation>
</comment>
<dbReference type="InterPro" id="IPR052165">
    <property type="entry name" value="Membrane_assoc_protease"/>
</dbReference>
<feature type="transmembrane region" description="Helical" evidence="5">
    <location>
        <begin position="335"/>
        <end position="352"/>
    </location>
</feature>
<dbReference type="SUPFAM" id="SSF141322">
    <property type="entry name" value="NfeD domain-like"/>
    <property type="match status" value="1"/>
</dbReference>
<evidence type="ECO:0000259" key="7">
    <source>
        <dbReference type="Pfam" id="PF24961"/>
    </source>
</evidence>
<dbReference type="InterPro" id="IPR056739">
    <property type="entry name" value="NfeD_membrane"/>
</dbReference>
<evidence type="ECO:0000256" key="2">
    <source>
        <dbReference type="ARBA" id="ARBA00022692"/>
    </source>
</evidence>
<keyword evidence="2 5" id="KW-0812">Transmembrane</keyword>
<dbReference type="InterPro" id="IPR002810">
    <property type="entry name" value="NfeD-like_C"/>
</dbReference>
<evidence type="ECO:0000259" key="6">
    <source>
        <dbReference type="Pfam" id="PF01957"/>
    </source>
</evidence>
<keyword evidence="4 5" id="KW-0472">Membrane</keyword>
<dbReference type="InterPro" id="IPR012340">
    <property type="entry name" value="NA-bd_OB-fold"/>
</dbReference>
<gene>
    <name evidence="8" type="ORF">UFOPK2657_00322</name>
</gene>
<dbReference type="Gene3D" id="2.40.50.140">
    <property type="entry name" value="Nucleic acid-binding proteins"/>
    <property type="match status" value="1"/>
</dbReference>
<evidence type="ECO:0000256" key="3">
    <source>
        <dbReference type="ARBA" id="ARBA00022989"/>
    </source>
</evidence>
<dbReference type="SUPFAM" id="SSF52096">
    <property type="entry name" value="ClpP/crotonase"/>
    <property type="match status" value="1"/>
</dbReference>
<organism evidence="8">
    <name type="scientific">freshwater metagenome</name>
    <dbReference type="NCBI Taxonomy" id="449393"/>
    <lineage>
        <taxon>unclassified sequences</taxon>
        <taxon>metagenomes</taxon>
        <taxon>ecological metagenomes</taxon>
    </lineage>
</organism>
<name>A0A6J6Q872_9ZZZZ</name>
<dbReference type="Pfam" id="PF24961">
    <property type="entry name" value="NfeD_membrane"/>
    <property type="match status" value="1"/>
</dbReference>
<dbReference type="Gene3D" id="3.90.226.10">
    <property type="entry name" value="2-enoyl-CoA Hydratase, Chain A, domain 1"/>
    <property type="match status" value="1"/>
</dbReference>
<evidence type="ECO:0000256" key="5">
    <source>
        <dbReference type="SAM" id="Phobius"/>
    </source>
</evidence>
<feature type="domain" description="NfeD-like C-terminal" evidence="6">
    <location>
        <begin position="398"/>
        <end position="454"/>
    </location>
</feature>
<dbReference type="PANTHER" id="PTHR33507">
    <property type="entry name" value="INNER MEMBRANE PROTEIN YBBJ"/>
    <property type="match status" value="1"/>
</dbReference>
<feature type="transmembrane region" description="Helical" evidence="5">
    <location>
        <begin position="364"/>
        <end position="386"/>
    </location>
</feature>
<feature type="transmembrane region" description="Helical" evidence="5">
    <location>
        <begin position="284"/>
        <end position="304"/>
    </location>
</feature>
<sequence length="471" mass="49577">MMVREEAKKLFTITRPPEDSLRRLPSVVRKSVVALVFGSIGLSLYGSASAATGDTAENLAPVDVVAVSGLLDHVVVAEIETALERSATNGAQAVVLQVNSRGAVVSEARMAQLLERVAAAKIPVAVWVGPTGARAYGLSAQLLAVADVTAMAPGARIGFTGQALVVNGKETSFGNSSTQLRVSSLGFAEARKAGLLNFAGTDEGVPVVRNMLLALDGLIVDGVALDTVVEKVDSSGQIVRDATTARFFKLGLLGQLMHTVASPPVAYLLFAIGLSLLVFEFFTAGIGIAGFVGAFCFVLGTYGLNELPVRLWAVALLVLAVFAFAVDVQVGVPRLWTGLGLALFVIASFTLYQPIDGTQMRMSWVTLVSGIGMMALAFIVGMPSMVRTRFATPTIGREWLIGAEGVASTDISPEGTVIVHNAQWRARTNRSTPLPVGTMCRVAAIDGITLEVEPLEGAARDYREMRKGASE</sequence>
<evidence type="ECO:0000313" key="8">
    <source>
        <dbReference type="EMBL" id="CAB4707259.1"/>
    </source>
</evidence>